<keyword evidence="1" id="KW-0285">Flavoprotein</keyword>
<evidence type="ECO:0000256" key="3">
    <source>
        <dbReference type="ARBA" id="ARBA00023002"/>
    </source>
</evidence>
<sequence>MVDHPTAGPDASRPDAGPRRSTRPLTGEEYIETLRDGREIYIYGERVKDVPSHPAFHNPARMVARLYDALHDPARREVLTAPTDTGSDGYTHRFFTTPRSVDDLVADQRAIAEWARMTYGWMGRSPDFKASFLGTLGANADFYAPFDDNARRWYRESQEKVLYWNHAFVHPPVDRDRPPDEVADVFVHVEKETDAGLVVSGAKVVATGSALTHYNFIAHAGLPVKDRRFALVATVPMSAPGMKLVCRTSYTAASAVMGTPFDYPLSSRMDENDTLLILDKVLIPWENVFVYGHLGKVRAFSGQSGFMERAAFHGCTRLAVKLDFIAGLLVKALEMNGTADFRGVQTRLGEVLAWRNLFWGLSDAAARNPVPWKNSALLPNPQYVMAYRWFMQLGYTRIKEIIEQDVASGLIYVNSSTADFKNPEIRPYLDKYLRGSHGADAVDRVKLMKLLWDAVGSEFGGRHELYERNYSGNHENIRLELLFSQTAGRQIDDYKALVDRCLGEYDLEGWTVPDLSSFEELRHFTSDAFNG</sequence>
<evidence type="ECO:0000256" key="2">
    <source>
        <dbReference type="ARBA" id="ARBA00022827"/>
    </source>
</evidence>
<evidence type="ECO:0000259" key="5">
    <source>
        <dbReference type="Pfam" id="PF03241"/>
    </source>
</evidence>
<organism evidence="7 8">
    <name type="scientific">Streptosporangium longisporum</name>
    <dbReference type="NCBI Taxonomy" id="46187"/>
    <lineage>
        <taxon>Bacteria</taxon>
        <taxon>Bacillati</taxon>
        <taxon>Actinomycetota</taxon>
        <taxon>Actinomycetes</taxon>
        <taxon>Streptosporangiales</taxon>
        <taxon>Streptosporangiaceae</taxon>
        <taxon>Streptosporangium</taxon>
    </lineage>
</organism>
<dbReference type="InterPro" id="IPR024719">
    <property type="entry name" value="HpaB/PvcC/4-BUDH_C"/>
</dbReference>
<keyword evidence="8" id="KW-1185">Reference proteome</keyword>
<evidence type="ECO:0000313" key="8">
    <source>
        <dbReference type="Proteomes" id="UP001499930"/>
    </source>
</evidence>
<proteinExistence type="predicted"/>
<dbReference type="Gene3D" id="2.40.110.10">
    <property type="entry name" value="Butyryl-CoA Dehydrogenase, subunit A, domain 2"/>
    <property type="match status" value="1"/>
</dbReference>
<dbReference type="EMBL" id="BAAAWD010000028">
    <property type="protein sequence ID" value="GAA3038452.1"/>
    <property type="molecule type" value="Genomic_DNA"/>
</dbReference>
<dbReference type="PANTHER" id="PTHR36117:SF3">
    <property type="entry name" value="4-HYDROXYPHENYLACETATE 3-MONOOXYGENASE-RELATED"/>
    <property type="match status" value="1"/>
</dbReference>
<dbReference type="PIRSF" id="PIRSF000331">
    <property type="entry name" value="HpaA_HpaB"/>
    <property type="match status" value="1"/>
</dbReference>
<dbReference type="Proteomes" id="UP001499930">
    <property type="component" value="Unassembled WGS sequence"/>
</dbReference>
<dbReference type="PANTHER" id="PTHR36117">
    <property type="entry name" value="4-HYDROXYPHENYLACETATE 3-MONOOXYGENASE-RELATED"/>
    <property type="match status" value="1"/>
</dbReference>
<gene>
    <name evidence="7" type="ORF">GCM10017559_78160</name>
</gene>
<dbReference type="Pfam" id="PF11794">
    <property type="entry name" value="HpaB_N"/>
    <property type="match status" value="1"/>
</dbReference>
<evidence type="ECO:0000259" key="6">
    <source>
        <dbReference type="Pfam" id="PF11794"/>
    </source>
</evidence>
<comment type="caution">
    <text evidence="7">The sequence shown here is derived from an EMBL/GenBank/DDBJ whole genome shotgun (WGS) entry which is preliminary data.</text>
</comment>
<reference evidence="8" key="1">
    <citation type="journal article" date="2019" name="Int. J. Syst. Evol. Microbiol.">
        <title>The Global Catalogue of Microorganisms (GCM) 10K type strain sequencing project: providing services to taxonomists for standard genome sequencing and annotation.</title>
        <authorList>
            <consortium name="The Broad Institute Genomics Platform"/>
            <consortium name="The Broad Institute Genome Sequencing Center for Infectious Disease"/>
            <person name="Wu L."/>
            <person name="Ma J."/>
        </authorList>
    </citation>
    <scope>NUCLEOTIDE SEQUENCE [LARGE SCALE GENOMIC DNA]</scope>
    <source>
        <strain evidence="8">JCM 3106</strain>
    </source>
</reference>
<dbReference type="InterPro" id="IPR004925">
    <property type="entry name" value="HpaB/PvcC/4-BUDH"/>
</dbReference>
<dbReference type="InterPro" id="IPR046373">
    <property type="entry name" value="Acyl-CoA_Oxase/DH_mid-dom_sf"/>
</dbReference>
<feature type="region of interest" description="Disordered" evidence="4">
    <location>
        <begin position="1"/>
        <end position="26"/>
    </location>
</feature>
<feature type="domain" description="HpaB/PvcC/4-BUDH N-terminal" evidence="6">
    <location>
        <begin position="26"/>
        <end position="290"/>
    </location>
</feature>
<evidence type="ECO:0000256" key="1">
    <source>
        <dbReference type="ARBA" id="ARBA00022630"/>
    </source>
</evidence>
<dbReference type="InterPro" id="IPR036250">
    <property type="entry name" value="AcylCo_DH-like_C"/>
</dbReference>
<accession>A0ABP6LBB1</accession>
<dbReference type="InterPro" id="IPR024674">
    <property type="entry name" value="HpaB/PvcC/4-BUDH_N"/>
</dbReference>
<dbReference type="Gene3D" id="1.10.3140.10">
    <property type="entry name" value="4-hydroxybutyryl-coa dehydratase, domain 1"/>
    <property type="match status" value="1"/>
</dbReference>
<name>A0ABP6LBB1_9ACTN</name>
<dbReference type="Gene3D" id="1.20.140.10">
    <property type="entry name" value="Butyryl-CoA Dehydrogenase, subunit A, domain 3"/>
    <property type="match status" value="1"/>
</dbReference>
<dbReference type="InterPro" id="IPR009100">
    <property type="entry name" value="AcylCoA_DH/oxidase_NM_dom_sf"/>
</dbReference>
<dbReference type="InterPro" id="IPR024677">
    <property type="entry name" value="HpaB/PvcC"/>
</dbReference>
<dbReference type="SUPFAM" id="SSF47203">
    <property type="entry name" value="Acyl-CoA dehydrogenase C-terminal domain-like"/>
    <property type="match status" value="1"/>
</dbReference>
<evidence type="ECO:0000256" key="4">
    <source>
        <dbReference type="SAM" id="MobiDB-lite"/>
    </source>
</evidence>
<feature type="domain" description="HpaB/PvcC/4-BUDH C-terminal" evidence="5">
    <location>
        <begin position="298"/>
        <end position="498"/>
    </location>
</feature>
<dbReference type="Pfam" id="PF03241">
    <property type="entry name" value="HpaB"/>
    <property type="match status" value="1"/>
</dbReference>
<dbReference type="PIRSF" id="PIRSF500125">
    <property type="entry name" value="4_HPA_large"/>
    <property type="match status" value="1"/>
</dbReference>
<keyword evidence="3" id="KW-0560">Oxidoreductase</keyword>
<evidence type="ECO:0000313" key="7">
    <source>
        <dbReference type="EMBL" id="GAA3038452.1"/>
    </source>
</evidence>
<dbReference type="RefSeq" id="WP_344906518.1">
    <property type="nucleotide sequence ID" value="NZ_BAAAWD010000028.1"/>
</dbReference>
<protein>
    <submittedName>
        <fullName evidence="7">4-hydroxyphenylacetate 3-hydroxylase N-terminal domain-containing protein</fullName>
    </submittedName>
</protein>
<keyword evidence="2" id="KW-0274">FAD</keyword>
<dbReference type="SUPFAM" id="SSF56645">
    <property type="entry name" value="Acyl-CoA dehydrogenase NM domain-like"/>
    <property type="match status" value="1"/>
</dbReference>